<accession>A0A6J4NGT1</accession>
<dbReference type="PANTHER" id="PTHR43881">
    <property type="entry name" value="GAMMA-GLUTAMYLTRANSPEPTIDASE (AFU_ORTHOLOGUE AFUA_4G13580)"/>
    <property type="match status" value="1"/>
</dbReference>
<dbReference type="AlphaFoldDB" id="A0A6J4NGT1"/>
<dbReference type="GO" id="GO:0103068">
    <property type="term" value="F:leukotriene C4 gamma-glutamyl transferase activity"/>
    <property type="evidence" value="ECO:0007669"/>
    <property type="project" value="UniProtKB-EC"/>
</dbReference>
<keyword evidence="1" id="KW-0808">Transferase</keyword>
<keyword evidence="1" id="KW-0378">Hydrolase</keyword>
<dbReference type="PANTHER" id="PTHR43881:SF1">
    <property type="entry name" value="GAMMA-GLUTAMYLTRANSPEPTIDASE (AFU_ORTHOLOGUE AFUA_4G13580)"/>
    <property type="match status" value="1"/>
</dbReference>
<protein>
    <submittedName>
        <fullName evidence="1">Gamma-glutamyltranspeptidase @ Glutathione hydrolase</fullName>
        <ecNumber evidence="1">2.3.2.2</ecNumber>
        <ecNumber evidence="1">3.4.19.13</ecNumber>
    </submittedName>
</protein>
<dbReference type="EMBL" id="CADCUW010000004">
    <property type="protein sequence ID" value="CAA9382320.1"/>
    <property type="molecule type" value="Genomic_DNA"/>
</dbReference>
<name>A0A6J4NGT1_9ACTN</name>
<dbReference type="Pfam" id="PF01019">
    <property type="entry name" value="G_glu_transpept"/>
    <property type="match status" value="1"/>
</dbReference>
<dbReference type="SUPFAM" id="SSF56235">
    <property type="entry name" value="N-terminal nucleophile aminohydrolases (Ntn hydrolases)"/>
    <property type="match status" value="1"/>
</dbReference>
<proteinExistence type="predicted"/>
<dbReference type="EC" id="2.3.2.2" evidence="1"/>
<gene>
    <name evidence="1" type="ORF">AVDCRST_MAG01-01-64</name>
</gene>
<keyword evidence="1" id="KW-0012">Acyltransferase</keyword>
<sequence>MEVLEDGGNAFDAAVAVGAALNVVEPMMSGVGGYG</sequence>
<evidence type="ECO:0000313" key="1">
    <source>
        <dbReference type="EMBL" id="CAA9382320.1"/>
    </source>
</evidence>
<dbReference type="GO" id="GO:0036374">
    <property type="term" value="F:glutathione hydrolase activity"/>
    <property type="evidence" value="ECO:0007669"/>
    <property type="project" value="UniProtKB-EC"/>
</dbReference>
<feature type="non-terminal residue" evidence="1">
    <location>
        <position position="35"/>
    </location>
</feature>
<reference evidence="1" key="1">
    <citation type="submission" date="2020-02" db="EMBL/GenBank/DDBJ databases">
        <authorList>
            <person name="Meier V. D."/>
        </authorList>
    </citation>
    <scope>NUCLEOTIDE SEQUENCE</scope>
    <source>
        <strain evidence="1">AVDCRST_MAG01</strain>
    </source>
</reference>
<dbReference type="InterPro" id="IPR052896">
    <property type="entry name" value="GGT-like_enzyme"/>
</dbReference>
<organism evidence="1">
    <name type="scientific">uncultured Rubrobacteraceae bacterium</name>
    <dbReference type="NCBI Taxonomy" id="349277"/>
    <lineage>
        <taxon>Bacteria</taxon>
        <taxon>Bacillati</taxon>
        <taxon>Actinomycetota</taxon>
        <taxon>Rubrobacteria</taxon>
        <taxon>Rubrobacterales</taxon>
        <taxon>Rubrobacteraceae</taxon>
        <taxon>environmental samples</taxon>
    </lineage>
</organism>
<dbReference type="InterPro" id="IPR029055">
    <property type="entry name" value="Ntn_hydrolases_N"/>
</dbReference>
<dbReference type="EC" id="3.4.19.13" evidence="1"/>